<keyword evidence="1" id="KW-0812">Transmembrane</keyword>
<dbReference type="GO" id="GO:0005635">
    <property type="term" value="C:nuclear envelope"/>
    <property type="evidence" value="ECO:0007669"/>
    <property type="project" value="TreeGrafter"/>
</dbReference>
<evidence type="ECO:0000256" key="1">
    <source>
        <dbReference type="SAM" id="Phobius"/>
    </source>
</evidence>
<organism evidence="2 3">
    <name type="scientific">Eumeta variegata</name>
    <name type="common">Bagworm moth</name>
    <name type="synonym">Eumeta japonica</name>
    <dbReference type="NCBI Taxonomy" id="151549"/>
    <lineage>
        <taxon>Eukaryota</taxon>
        <taxon>Metazoa</taxon>
        <taxon>Ecdysozoa</taxon>
        <taxon>Arthropoda</taxon>
        <taxon>Hexapoda</taxon>
        <taxon>Insecta</taxon>
        <taxon>Pterygota</taxon>
        <taxon>Neoptera</taxon>
        <taxon>Endopterygota</taxon>
        <taxon>Lepidoptera</taxon>
        <taxon>Glossata</taxon>
        <taxon>Ditrysia</taxon>
        <taxon>Tineoidea</taxon>
        <taxon>Psychidae</taxon>
        <taxon>Oiketicinae</taxon>
        <taxon>Eumeta</taxon>
    </lineage>
</organism>
<accession>A0A4C1U6A8</accession>
<keyword evidence="1" id="KW-1133">Transmembrane helix</keyword>
<evidence type="ECO:0000313" key="3">
    <source>
        <dbReference type="Proteomes" id="UP000299102"/>
    </source>
</evidence>
<dbReference type="Proteomes" id="UP000299102">
    <property type="component" value="Unassembled WGS sequence"/>
</dbReference>
<dbReference type="SUPFAM" id="SSF48371">
    <property type="entry name" value="ARM repeat"/>
    <property type="match status" value="1"/>
</dbReference>
<dbReference type="InterPro" id="IPR016024">
    <property type="entry name" value="ARM-type_fold"/>
</dbReference>
<gene>
    <name evidence="2" type="primary">Ipo11</name>
    <name evidence="2" type="ORF">EVAR_10989_1</name>
</gene>
<dbReference type="PANTHER" id="PTHR10997:SF7">
    <property type="entry name" value="IMPORTIN-11"/>
    <property type="match status" value="1"/>
</dbReference>
<dbReference type="PANTHER" id="PTHR10997">
    <property type="entry name" value="IMPORTIN-7, 8, 11"/>
    <property type="match status" value="1"/>
</dbReference>
<dbReference type="Gene3D" id="1.25.10.10">
    <property type="entry name" value="Leucine-rich Repeat Variant"/>
    <property type="match status" value="2"/>
</dbReference>
<keyword evidence="1" id="KW-0472">Membrane</keyword>
<dbReference type="GO" id="GO:0005829">
    <property type="term" value="C:cytosol"/>
    <property type="evidence" value="ECO:0007669"/>
    <property type="project" value="TreeGrafter"/>
</dbReference>
<keyword evidence="3" id="KW-1185">Reference proteome</keyword>
<dbReference type="AlphaFoldDB" id="A0A4C1U6A8"/>
<dbReference type="InterPro" id="IPR011989">
    <property type="entry name" value="ARM-like"/>
</dbReference>
<evidence type="ECO:0000313" key="2">
    <source>
        <dbReference type="EMBL" id="GBP21810.1"/>
    </source>
</evidence>
<dbReference type="EMBL" id="BGZK01000132">
    <property type="protein sequence ID" value="GBP21810.1"/>
    <property type="molecule type" value="Genomic_DNA"/>
</dbReference>
<name>A0A4C1U6A8_EUMVA</name>
<reference evidence="2 3" key="1">
    <citation type="journal article" date="2019" name="Commun. Biol.">
        <title>The bagworm genome reveals a unique fibroin gene that provides high tensile strength.</title>
        <authorList>
            <person name="Kono N."/>
            <person name="Nakamura H."/>
            <person name="Ohtoshi R."/>
            <person name="Tomita M."/>
            <person name="Numata K."/>
            <person name="Arakawa K."/>
        </authorList>
    </citation>
    <scope>NUCLEOTIDE SEQUENCE [LARGE SCALE GENOMIC DNA]</scope>
</reference>
<comment type="caution">
    <text evidence="2">The sequence shown here is derived from an EMBL/GenBank/DDBJ whole genome shotgun (WGS) entry which is preliminary data.</text>
</comment>
<dbReference type="GO" id="GO:0006606">
    <property type="term" value="P:protein import into nucleus"/>
    <property type="evidence" value="ECO:0007669"/>
    <property type="project" value="TreeGrafter"/>
</dbReference>
<protein>
    <submittedName>
        <fullName evidence="2">Importin-11</fullName>
    </submittedName>
</protein>
<feature type="transmembrane region" description="Helical" evidence="1">
    <location>
        <begin position="24"/>
        <end position="42"/>
    </location>
</feature>
<dbReference type="STRING" id="151549.A0A4C1U6A8"/>
<sequence length="245" mass="27414">MCDNKLTNAYMGWPVCWSKRESSIIIYFAFSGGAVPIVVLWVEPCYGFDCPANWPNLVPELVGALKAPQPLVQHRSLLIFHHIVKALASKRLTGDRRTFQGQTGLERLRWYYQFKGPSEVFDKVTLQAHQIKSEILTESTVCHMCRHLVTHYFVLSADDLALWDAEPESFATDEAGESWKYSLRVYIRASHITCMNTHAACAPPAHAAAACHAPAAAAPYTPPATHALHARTHCTHCCRMRCLHG</sequence>
<proteinExistence type="predicted"/>
<dbReference type="OrthoDB" id="361693at2759"/>